<dbReference type="PANTHER" id="PTHR46170:SF1">
    <property type="entry name" value="GATOR COMPLEX PROTEIN WDR59"/>
    <property type="match status" value="1"/>
</dbReference>
<dbReference type="PROSITE" id="PS50294">
    <property type="entry name" value="WD_REPEATS_REGION"/>
    <property type="match status" value="1"/>
</dbReference>
<dbReference type="Pfam" id="PF00400">
    <property type="entry name" value="WD40"/>
    <property type="match status" value="1"/>
</dbReference>
<evidence type="ECO:0000256" key="1">
    <source>
        <dbReference type="ARBA" id="ARBA00022574"/>
    </source>
</evidence>
<dbReference type="GO" id="GO:0035859">
    <property type="term" value="C:Seh1-associated complex"/>
    <property type="evidence" value="ECO:0007669"/>
    <property type="project" value="TreeGrafter"/>
</dbReference>
<keyword evidence="2" id="KW-0677">Repeat</keyword>
<sequence length="325" mass="36456">MSISPASRDVVLAARRGLFIIDLEAPLEVPRFLPQGGTWDVADVQWNPHPSRAEYIVSTSSEKLLIWNLRIVGKTSIEHILHSHYRAITDINWHTTECDTVASTGIDSWIWTWDLREPRKPIFVGLSAFNGTGTQVKWNRQDSNILASSHANEVLIWDRRKGSLPMVSIRAHDSKIYGIDWSHSIRNEIVTCSLDHTIKVWDILTTVSFAYICCMVSGTGSSRHTPMAPKTTIRTVYPVWRARNLPFAQGVLSLAQRGETALEMYRTDSSFPGAGSKEKTPTNVHTTSHVPVEVFEGHKDVVKEFVWRKGGQGTSISPFQARVIG</sequence>
<keyword evidence="1 3" id="KW-0853">WD repeat</keyword>
<dbReference type="GO" id="GO:0035591">
    <property type="term" value="F:signaling adaptor activity"/>
    <property type="evidence" value="ECO:0007669"/>
    <property type="project" value="TreeGrafter"/>
</dbReference>
<name>A0A067N8V7_PLEO1</name>
<dbReference type="GO" id="GO:0034198">
    <property type="term" value="P:cellular response to amino acid starvation"/>
    <property type="evidence" value="ECO:0007669"/>
    <property type="project" value="TreeGrafter"/>
</dbReference>
<dbReference type="OrthoDB" id="311712at2759"/>
<dbReference type="SUPFAM" id="SSF50978">
    <property type="entry name" value="WD40 repeat-like"/>
    <property type="match status" value="1"/>
</dbReference>
<dbReference type="SMART" id="SM00320">
    <property type="entry name" value="WD40"/>
    <property type="match status" value="4"/>
</dbReference>
<dbReference type="HOGENOM" id="CLU_009370_1_0_1"/>
<dbReference type="InterPro" id="IPR049567">
    <property type="entry name" value="WDR59-like"/>
</dbReference>
<dbReference type="EMBL" id="KL198013">
    <property type="protein sequence ID" value="KDQ23375.1"/>
    <property type="molecule type" value="Genomic_DNA"/>
</dbReference>
<organism evidence="4 5">
    <name type="scientific">Pleurotus ostreatus (strain PC15)</name>
    <name type="common">Oyster mushroom</name>
    <dbReference type="NCBI Taxonomy" id="1137138"/>
    <lineage>
        <taxon>Eukaryota</taxon>
        <taxon>Fungi</taxon>
        <taxon>Dikarya</taxon>
        <taxon>Basidiomycota</taxon>
        <taxon>Agaricomycotina</taxon>
        <taxon>Agaricomycetes</taxon>
        <taxon>Agaricomycetidae</taxon>
        <taxon>Agaricales</taxon>
        <taxon>Pleurotineae</taxon>
        <taxon>Pleurotaceae</taxon>
        <taxon>Pleurotus</taxon>
    </lineage>
</organism>
<accession>A0A067N8V7</accession>
<dbReference type="InterPro" id="IPR001680">
    <property type="entry name" value="WD40_rpt"/>
</dbReference>
<dbReference type="PROSITE" id="PS50082">
    <property type="entry name" value="WD_REPEATS_2"/>
    <property type="match status" value="1"/>
</dbReference>
<dbReference type="InterPro" id="IPR015943">
    <property type="entry name" value="WD40/YVTN_repeat-like_dom_sf"/>
</dbReference>
<gene>
    <name evidence="4" type="ORF">PLEOSDRAFT_1049350</name>
</gene>
<dbReference type="VEuPathDB" id="FungiDB:PLEOSDRAFT_1049350"/>
<feature type="repeat" description="WD" evidence="3">
    <location>
        <begin position="169"/>
        <end position="203"/>
    </location>
</feature>
<dbReference type="AlphaFoldDB" id="A0A067N8V7"/>
<proteinExistence type="predicted"/>
<dbReference type="InParanoid" id="A0A067N8V7"/>
<evidence type="ECO:0000256" key="3">
    <source>
        <dbReference type="PROSITE-ProRule" id="PRU00221"/>
    </source>
</evidence>
<dbReference type="PROSITE" id="PS00678">
    <property type="entry name" value="WD_REPEATS_1"/>
    <property type="match status" value="2"/>
</dbReference>
<evidence type="ECO:0000256" key="2">
    <source>
        <dbReference type="ARBA" id="ARBA00022737"/>
    </source>
</evidence>
<dbReference type="InterPro" id="IPR036322">
    <property type="entry name" value="WD40_repeat_dom_sf"/>
</dbReference>
<protein>
    <submittedName>
        <fullName evidence="4">Uncharacterized protein</fullName>
    </submittedName>
</protein>
<dbReference type="GO" id="GO:0005774">
    <property type="term" value="C:vacuolar membrane"/>
    <property type="evidence" value="ECO:0007669"/>
    <property type="project" value="TreeGrafter"/>
</dbReference>
<dbReference type="InterPro" id="IPR019775">
    <property type="entry name" value="WD40_repeat_CS"/>
</dbReference>
<dbReference type="Gene3D" id="2.130.10.10">
    <property type="entry name" value="YVTN repeat-like/Quinoprotein amine dehydrogenase"/>
    <property type="match status" value="1"/>
</dbReference>
<dbReference type="GO" id="GO:1904263">
    <property type="term" value="P:positive regulation of TORC1 signaling"/>
    <property type="evidence" value="ECO:0007669"/>
    <property type="project" value="TreeGrafter"/>
</dbReference>
<evidence type="ECO:0000313" key="5">
    <source>
        <dbReference type="Proteomes" id="UP000027073"/>
    </source>
</evidence>
<dbReference type="PANTHER" id="PTHR46170">
    <property type="entry name" value="GATOR COMPLEX PROTEIN WDR59"/>
    <property type="match status" value="1"/>
</dbReference>
<dbReference type="Proteomes" id="UP000027073">
    <property type="component" value="Unassembled WGS sequence"/>
</dbReference>
<dbReference type="STRING" id="1137138.A0A067N8V7"/>
<evidence type="ECO:0000313" key="4">
    <source>
        <dbReference type="EMBL" id="KDQ23375.1"/>
    </source>
</evidence>
<reference evidence="5" key="1">
    <citation type="journal article" date="2014" name="Proc. Natl. Acad. Sci. U.S.A.">
        <title>Extensive sampling of basidiomycete genomes demonstrates inadequacy of the white-rot/brown-rot paradigm for wood decay fungi.</title>
        <authorList>
            <person name="Riley R."/>
            <person name="Salamov A.A."/>
            <person name="Brown D.W."/>
            <person name="Nagy L.G."/>
            <person name="Floudas D."/>
            <person name="Held B.W."/>
            <person name="Levasseur A."/>
            <person name="Lombard V."/>
            <person name="Morin E."/>
            <person name="Otillar R."/>
            <person name="Lindquist E.A."/>
            <person name="Sun H."/>
            <person name="LaButti K.M."/>
            <person name="Schmutz J."/>
            <person name="Jabbour D."/>
            <person name="Luo H."/>
            <person name="Baker S.E."/>
            <person name="Pisabarro A.G."/>
            <person name="Walton J.D."/>
            <person name="Blanchette R.A."/>
            <person name="Henrissat B."/>
            <person name="Martin F."/>
            <person name="Cullen D."/>
            <person name="Hibbett D.S."/>
            <person name="Grigoriev I.V."/>
        </authorList>
    </citation>
    <scope>NUCLEOTIDE SEQUENCE [LARGE SCALE GENOMIC DNA]</scope>
    <source>
        <strain evidence="5">PC15</strain>
    </source>
</reference>